<dbReference type="KEGG" id="pchm:VFPPC_14333"/>
<feature type="compositionally biased region" description="Basic and acidic residues" evidence="1">
    <location>
        <begin position="73"/>
        <end position="83"/>
    </location>
</feature>
<dbReference type="EMBL" id="LSBJ02000004">
    <property type="protein sequence ID" value="OAQ66421.1"/>
    <property type="molecule type" value="Genomic_DNA"/>
</dbReference>
<accession>A0A179FMN0</accession>
<comment type="caution">
    <text evidence="2">The sequence shown here is derived from an EMBL/GenBank/DDBJ whole genome shotgun (WGS) entry which is preliminary data.</text>
</comment>
<feature type="compositionally biased region" description="Basic residues" evidence="1">
    <location>
        <begin position="138"/>
        <end position="159"/>
    </location>
</feature>
<dbReference type="RefSeq" id="XP_018143508.1">
    <property type="nucleotide sequence ID" value="XM_018292102.1"/>
</dbReference>
<feature type="compositionally biased region" description="Basic residues" evidence="1">
    <location>
        <begin position="262"/>
        <end position="272"/>
    </location>
</feature>
<dbReference type="GeneID" id="28856096"/>
<dbReference type="OrthoDB" id="5391950at2759"/>
<keyword evidence="3" id="KW-1185">Reference proteome</keyword>
<sequence length="287" mass="31728">MATPSPKATPKRKRDGETPLSPIKFSFDLSKTESAEDGSSSPRSRVAHRFRGLALGSGGGVVNDDAEDGDSPDSARKRQRSDEVMADAAEVDLQQQRASPTPLSKKVSSQGAATSTGDLSARLRSSVDDIPEPDTNSPRRRRAGTPPLKLKKSPKKPKKNVVEETEPIVPGEYDEDDDDVVVDPVRAALTWHEDEITIYDPNDEDDDGTGINGVGFRPTPAIAHARAMRRRHQMAEYRKREESEARAKRSQRRRGEEGLSVRPKKRSPSRRVRFVDSERQNVAVITQ</sequence>
<protein>
    <submittedName>
        <fullName evidence="2">Uncharacterized protein</fullName>
    </submittedName>
</protein>
<feature type="region of interest" description="Disordered" evidence="1">
    <location>
        <begin position="1"/>
        <end position="180"/>
    </location>
</feature>
<dbReference type="Proteomes" id="UP000078397">
    <property type="component" value="Unassembled WGS sequence"/>
</dbReference>
<proteinExistence type="predicted"/>
<evidence type="ECO:0000313" key="2">
    <source>
        <dbReference type="EMBL" id="OAQ66421.1"/>
    </source>
</evidence>
<feature type="compositionally biased region" description="Basic and acidic residues" evidence="1">
    <location>
        <begin position="233"/>
        <end position="259"/>
    </location>
</feature>
<feature type="compositionally biased region" description="Polar residues" evidence="1">
    <location>
        <begin position="93"/>
        <end position="118"/>
    </location>
</feature>
<evidence type="ECO:0000313" key="3">
    <source>
        <dbReference type="Proteomes" id="UP000078397"/>
    </source>
</evidence>
<reference evidence="2 3" key="1">
    <citation type="journal article" date="2016" name="PLoS Pathog.">
        <title>Biosynthesis of antibiotic leucinostatins in bio-control fungus Purpureocillium lilacinum and their inhibition on phytophthora revealed by genome mining.</title>
        <authorList>
            <person name="Wang G."/>
            <person name="Liu Z."/>
            <person name="Lin R."/>
            <person name="Li E."/>
            <person name="Mao Z."/>
            <person name="Ling J."/>
            <person name="Yang Y."/>
            <person name="Yin W.B."/>
            <person name="Xie B."/>
        </authorList>
    </citation>
    <scope>NUCLEOTIDE SEQUENCE [LARGE SCALE GENOMIC DNA]</scope>
    <source>
        <strain evidence="2">170</strain>
    </source>
</reference>
<organism evidence="2 3">
    <name type="scientific">Pochonia chlamydosporia 170</name>
    <dbReference type="NCBI Taxonomy" id="1380566"/>
    <lineage>
        <taxon>Eukaryota</taxon>
        <taxon>Fungi</taxon>
        <taxon>Dikarya</taxon>
        <taxon>Ascomycota</taxon>
        <taxon>Pezizomycotina</taxon>
        <taxon>Sordariomycetes</taxon>
        <taxon>Hypocreomycetidae</taxon>
        <taxon>Hypocreales</taxon>
        <taxon>Clavicipitaceae</taxon>
        <taxon>Pochonia</taxon>
    </lineage>
</organism>
<gene>
    <name evidence="2" type="ORF">VFPPC_14333</name>
</gene>
<name>A0A179FMN0_METCM</name>
<evidence type="ECO:0000256" key="1">
    <source>
        <dbReference type="SAM" id="MobiDB-lite"/>
    </source>
</evidence>
<feature type="region of interest" description="Disordered" evidence="1">
    <location>
        <begin position="197"/>
        <end position="275"/>
    </location>
</feature>
<dbReference type="AlphaFoldDB" id="A0A179FMN0"/>